<dbReference type="GO" id="GO:0005886">
    <property type="term" value="C:plasma membrane"/>
    <property type="evidence" value="ECO:0007669"/>
    <property type="project" value="TreeGrafter"/>
</dbReference>
<evidence type="ECO:0000256" key="2">
    <source>
        <dbReference type="ARBA" id="ARBA00013855"/>
    </source>
</evidence>
<accession>A0AAP2DSD6</accession>
<dbReference type="AlphaFoldDB" id="A0AAP2DSD6"/>
<keyword evidence="6" id="KW-0812">Transmembrane</keyword>
<keyword evidence="6" id="KW-0472">Membrane</keyword>
<dbReference type="PANTHER" id="PTHR34138:SF1">
    <property type="entry name" value="CELL SHAPE-DETERMINING PROTEIN MREC"/>
    <property type="match status" value="1"/>
</dbReference>
<dbReference type="InterPro" id="IPR055342">
    <property type="entry name" value="MreC_beta-barrel_core"/>
</dbReference>
<protein>
    <recommendedName>
        <fullName evidence="2 5">Cell shape-determining protein MreC</fullName>
    </recommendedName>
    <alternativeName>
        <fullName evidence="4 5">Cell shape protein MreC</fullName>
    </alternativeName>
</protein>
<evidence type="ECO:0000256" key="3">
    <source>
        <dbReference type="ARBA" id="ARBA00022960"/>
    </source>
</evidence>
<feature type="transmembrane region" description="Helical" evidence="6">
    <location>
        <begin position="6"/>
        <end position="29"/>
    </location>
</feature>
<comment type="caution">
    <text evidence="8">The sequence shown here is derived from an EMBL/GenBank/DDBJ whole genome shotgun (WGS) entry which is preliminary data.</text>
</comment>
<dbReference type="RefSeq" id="WP_254167656.1">
    <property type="nucleotide sequence ID" value="NZ_JAHESF010000027.1"/>
</dbReference>
<dbReference type="Gene3D" id="2.40.10.340">
    <property type="entry name" value="Rod shape-determining protein MreC, domain 1"/>
    <property type="match status" value="1"/>
</dbReference>
<dbReference type="EMBL" id="JAHESF010000027">
    <property type="protein sequence ID" value="MBT1699599.1"/>
    <property type="molecule type" value="Genomic_DNA"/>
</dbReference>
<dbReference type="PANTHER" id="PTHR34138">
    <property type="entry name" value="CELL SHAPE-DETERMINING PROTEIN MREC"/>
    <property type="match status" value="1"/>
</dbReference>
<feature type="domain" description="Rod shape-determining protein MreC beta-barrel core" evidence="7">
    <location>
        <begin position="111"/>
        <end position="257"/>
    </location>
</feature>
<dbReference type="Gene3D" id="2.40.10.350">
    <property type="entry name" value="Rod shape-determining protein MreC, domain 2"/>
    <property type="match status" value="1"/>
</dbReference>
<sequence>MERLFLFFYQYRAFFTFLVLEVICAWLIIENNQYQGARFFNSSNSTVASLNTLSQGVREYFLLRNINSTLAEENAYLRSKLEQFNQLKDTASFAITDSARLKQFDFISAKVVNNSVNRSTNYLTINKGSADSVAAGMAVISPLGAVGKVKAVSKHYSVVMSILHKDNRVSVLMTRTGFFGSVSWNGRDPDYVQLDFVPRHVAPMKGDTIVTSAYNAIFPEGVMVGTIEDVKQNETLFYDLTVKLSQDFRKLSYVEVVRSHLKHEQDSLETPFMEEANR</sequence>
<name>A0AAP2DSD6_9BACT</name>
<evidence type="ECO:0000313" key="9">
    <source>
        <dbReference type="Proteomes" id="UP001319200"/>
    </source>
</evidence>
<dbReference type="InterPro" id="IPR042175">
    <property type="entry name" value="Cell/Rod_MreC_2"/>
</dbReference>
<evidence type="ECO:0000259" key="7">
    <source>
        <dbReference type="Pfam" id="PF04085"/>
    </source>
</evidence>
<gene>
    <name evidence="8" type="primary">mreC</name>
    <name evidence="8" type="ORF">KK083_22055</name>
</gene>
<evidence type="ECO:0000256" key="1">
    <source>
        <dbReference type="ARBA" id="ARBA00009369"/>
    </source>
</evidence>
<keyword evidence="6" id="KW-1133">Transmembrane helix</keyword>
<reference evidence="8 9" key="1">
    <citation type="submission" date="2021-05" db="EMBL/GenBank/DDBJ databases">
        <title>A Polyphasic approach of four new species of the genus Ohtaekwangia: Ohtaekwangia histidinii sp. nov., Ohtaekwangia cretensis sp. nov., Ohtaekwangia indiensis sp. nov., Ohtaekwangia reichenbachii sp. nov. from diverse environment.</title>
        <authorList>
            <person name="Octaviana S."/>
        </authorList>
    </citation>
    <scope>NUCLEOTIDE SEQUENCE [LARGE SCALE GENOMIC DNA]</scope>
    <source>
        <strain evidence="8 9">PWU4</strain>
    </source>
</reference>
<keyword evidence="3 5" id="KW-0133">Cell shape</keyword>
<comment type="function">
    <text evidence="5">Involved in formation and maintenance of cell shape.</text>
</comment>
<dbReference type="GO" id="GO:0008360">
    <property type="term" value="P:regulation of cell shape"/>
    <property type="evidence" value="ECO:0007669"/>
    <property type="project" value="UniProtKB-KW"/>
</dbReference>
<proteinExistence type="inferred from homology"/>
<comment type="similarity">
    <text evidence="1 5">Belongs to the MreC family.</text>
</comment>
<evidence type="ECO:0000256" key="5">
    <source>
        <dbReference type="PIRNR" id="PIRNR038471"/>
    </source>
</evidence>
<keyword evidence="9" id="KW-1185">Reference proteome</keyword>
<evidence type="ECO:0000313" key="8">
    <source>
        <dbReference type="EMBL" id="MBT1699599.1"/>
    </source>
</evidence>
<dbReference type="Pfam" id="PF04085">
    <property type="entry name" value="MreC"/>
    <property type="match status" value="1"/>
</dbReference>
<evidence type="ECO:0000256" key="4">
    <source>
        <dbReference type="ARBA" id="ARBA00032089"/>
    </source>
</evidence>
<dbReference type="Proteomes" id="UP001319200">
    <property type="component" value="Unassembled WGS sequence"/>
</dbReference>
<dbReference type="NCBIfam" id="NF010532">
    <property type="entry name" value="PRK13922.9-3"/>
    <property type="match status" value="1"/>
</dbReference>
<dbReference type="InterPro" id="IPR042177">
    <property type="entry name" value="Cell/Rod_1"/>
</dbReference>
<evidence type="ECO:0000256" key="6">
    <source>
        <dbReference type="SAM" id="Phobius"/>
    </source>
</evidence>
<dbReference type="InterPro" id="IPR007221">
    <property type="entry name" value="MreC"/>
</dbReference>
<dbReference type="PIRSF" id="PIRSF038471">
    <property type="entry name" value="MreC"/>
    <property type="match status" value="1"/>
</dbReference>
<organism evidence="8 9">
    <name type="scientific">Chryseosolibacter histidini</name>
    <dbReference type="NCBI Taxonomy" id="2782349"/>
    <lineage>
        <taxon>Bacteria</taxon>
        <taxon>Pseudomonadati</taxon>
        <taxon>Bacteroidota</taxon>
        <taxon>Cytophagia</taxon>
        <taxon>Cytophagales</taxon>
        <taxon>Chryseotaleaceae</taxon>
        <taxon>Chryseosolibacter</taxon>
    </lineage>
</organism>